<evidence type="ECO:0000313" key="2">
    <source>
        <dbReference type="EMBL" id="TXB67899.1"/>
    </source>
</evidence>
<dbReference type="Proteomes" id="UP000321580">
    <property type="component" value="Unassembled WGS sequence"/>
</dbReference>
<evidence type="ECO:0000313" key="3">
    <source>
        <dbReference type="Proteomes" id="UP000321580"/>
    </source>
</evidence>
<comment type="caution">
    <text evidence="2">The sequence shown here is derived from an EMBL/GenBank/DDBJ whole genome shotgun (WGS) entry which is preliminary data.</text>
</comment>
<organism evidence="2 3">
    <name type="scientific">Phaeodactylibacter luteus</name>
    <dbReference type="NCBI Taxonomy" id="1564516"/>
    <lineage>
        <taxon>Bacteria</taxon>
        <taxon>Pseudomonadati</taxon>
        <taxon>Bacteroidota</taxon>
        <taxon>Saprospiria</taxon>
        <taxon>Saprospirales</taxon>
        <taxon>Haliscomenobacteraceae</taxon>
        <taxon>Phaeodactylibacter</taxon>
    </lineage>
</organism>
<feature type="signal peptide" evidence="1">
    <location>
        <begin position="1"/>
        <end position="20"/>
    </location>
</feature>
<keyword evidence="1" id="KW-0732">Signal</keyword>
<reference evidence="2 3" key="1">
    <citation type="submission" date="2019-08" db="EMBL/GenBank/DDBJ databases">
        <title>Genome of Phaeodactylibacter luteus.</title>
        <authorList>
            <person name="Bowman J.P."/>
        </authorList>
    </citation>
    <scope>NUCLEOTIDE SEQUENCE [LARGE SCALE GENOMIC DNA]</scope>
    <source>
        <strain evidence="2 3">KCTC 42180</strain>
    </source>
</reference>
<name>A0A5C6S1Q0_9BACT</name>
<feature type="chain" id="PRO_5022891993" description="Type IX secretion system membrane protein PorP/SprF" evidence="1">
    <location>
        <begin position="21"/>
        <end position="306"/>
    </location>
</feature>
<proteinExistence type="predicted"/>
<sequence length="306" mass="33702">MKKKLLLNILVLGLGLALQAQSGNRYIIPLEDAQLDFGIKMNAVFAMDDRAPLSANPHFQAMWNLVKLGASLEALLQGMDAPMSELEMGEAFGRNGYNKTVAAFYLRYSFGESSDLALQPQVLELGVGPGYFKEGGSGANVYLDYRYSILRTPYSAGGGSIDRAFDYEVFLGLRAGMDWSFQRNESEAGFFQFLTNELERIALENEFTATQLIALQDLAEDSRVLLPEDVGGRSFHVGPTAGVRLSRKLFSHGRVFAQGQVFYDLMDLGQGRSGEENQRSQHHIALQLGLEFAIGGEGQRAGPSFY</sequence>
<protein>
    <recommendedName>
        <fullName evidence="4">Type IX secretion system membrane protein PorP/SprF</fullName>
    </recommendedName>
</protein>
<evidence type="ECO:0000256" key="1">
    <source>
        <dbReference type="SAM" id="SignalP"/>
    </source>
</evidence>
<dbReference type="RefSeq" id="WP_147166020.1">
    <property type="nucleotide sequence ID" value="NZ_VOOR01000005.1"/>
</dbReference>
<gene>
    <name evidence="2" type="ORF">FRY97_03370</name>
</gene>
<dbReference type="OrthoDB" id="1490579at2"/>
<evidence type="ECO:0008006" key="4">
    <source>
        <dbReference type="Google" id="ProtNLM"/>
    </source>
</evidence>
<keyword evidence="3" id="KW-1185">Reference proteome</keyword>
<accession>A0A5C6S1Q0</accession>
<dbReference type="AlphaFoldDB" id="A0A5C6S1Q0"/>
<dbReference type="EMBL" id="VOOR01000005">
    <property type="protein sequence ID" value="TXB67899.1"/>
    <property type="molecule type" value="Genomic_DNA"/>
</dbReference>